<dbReference type="EMBL" id="KZ678128">
    <property type="protein sequence ID" value="PSN75274.1"/>
    <property type="molecule type" value="Genomic_DNA"/>
</dbReference>
<reference evidence="1 2" key="1">
    <citation type="journal article" date="2018" name="Front. Microbiol.">
        <title>Genome-Wide Analysis of Corynespora cassiicola Leaf Fall Disease Putative Effectors.</title>
        <authorList>
            <person name="Lopez D."/>
            <person name="Ribeiro S."/>
            <person name="Label P."/>
            <person name="Fumanal B."/>
            <person name="Venisse J.S."/>
            <person name="Kohler A."/>
            <person name="de Oliveira R.R."/>
            <person name="Labutti K."/>
            <person name="Lipzen A."/>
            <person name="Lail K."/>
            <person name="Bauer D."/>
            <person name="Ohm R.A."/>
            <person name="Barry K.W."/>
            <person name="Spatafora J."/>
            <person name="Grigoriev I.V."/>
            <person name="Martin F.M."/>
            <person name="Pujade-Renaud V."/>
        </authorList>
    </citation>
    <scope>NUCLEOTIDE SEQUENCE [LARGE SCALE GENOMIC DNA]</scope>
    <source>
        <strain evidence="1 2">Philippines</strain>
    </source>
</reference>
<accession>A0A2T2PCB3</accession>
<dbReference type="Proteomes" id="UP000240883">
    <property type="component" value="Unassembled WGS sequence"/>
</dbReference>
<evidence type="ECO:0000313" key="1">
    <source>
        <dbReference type="EMBL" id="PSN75274.1"/>
    </source>
</evidence>
<dbReference type="OrthoDB" id="4732550at2759"/>
<proteinExistence type="predicted"/>
<organism evidence="1 2">
    <name type="scientific">Corynespora cassiicola Philippines</name>
    <dbReference type="NCBI Taxonomy" id="1448308"/>
    <lineage>
        <taxon>Eukaryota</taxon>
        <taxon>Fungi</taxon>
        <taxon>Dikarya</taxon>
        <taxon>Ascomycota</taxon>
        <taxon>Pezizomycotina</taxon>
        <taxon>Dothideomycetes</taxon>
        <taxon>Pleosporomycetidae</taxon>
        <taxon>Pleosporales</taxon>
        <taxon>Corynesporascaceae</taxon>
        <taxon>Corynespora</taxon>
    </lineage>
</organism>
<dbReference type="AlphaFoldDB" id="A0A2T2PCB3"/>
<sequence length="768" mass="87847">MALQLRINSPNDGRPSFKGKSRILLRCSEPPESPLSKGNICDALELDSRPCKTLLPDDGHTWCRRHVKELNDLNSRWSKAHKEAEAIHVYNTDTAKQKVIKLRLAVDLRRQIREHFYPRGGDTTDFIKWVMILEKDVRALADSVLMTSLNQGPTPETPGVTTPHPDMGAEKIMILQSPMDPRIPIDSLRGMPDDGAIVILKHFYTDLCKEAIRRLYSIAPDLNDSRRSDSPIKAQNLHDTGTDLVRAWFRIMILNDSDAEALEHATRSRSIHDFLSRCHASQLETYCDFFEKAWRPHAVQYLRAAICAQTLAGGDIKTVALLGGMIPSTTEGLKMTKSCWDMLYRWFPTLLTPWTLASICSNFEDYTTICKLLMLGLYHDHWFDSYNILNDCTIGVYLGFIPSRKGDFYQEIGTRQEGELFVQRESRSYLCGHMAIGDPLTSAFLDELRKRTERLLLVVYEGTNADATVHPSDEDLFISRYRATEKLEQLEHADWTTDITLEDVKNDLRLRKTSMYDPIVVDSWQFIIIDKQAGLPFQLFDIVHDVLLMLVGDPSPRVIAKRVIREVIPPSVQEIYLNQLNINCSPEIRFPAPPEVFYEGNRQRCYNPDRGILIEHQQKAASENQHRDTNRFIRRVIEDMERCGIISLSTEYEEPQTRPVVIQGADGALDLYFPYDFGTLSPVPELTPSLTLPPSDCLTEFAKAFKQKHPSAIMAKGSILMHYCAWPMPSVKRLGKSRLNFGTWEGHIYHWNAMRKCSIIISSRKNNF</sequence>
<name>A0A2T2PCB3_CORCC</name>
<keyword evidence="2" id="KW-1185">Reference proteome</keyword>
<protein>
    <submittedName>
        <fullName evidence="1">Uncharacterized protein</fullName>
    </submittedName>
</protein>
<gene>
    <name evidence="1" type="ORF">BS50DRAFT_478208</name>
</gene>
<evidence type="ECO:0000313" key="2">
    <source>
        <dbReference type="Proteomes" id="UP000240883"/>
    </source>
</evidence>